<comment type="catalytic activity">
    <reaction evidence="1 16">
        <text>S-ubiquitinyl-[E2 ubiquitin-conjugating enzyme]-L-cysteine + [acceptor protein]-L-lysine = [E2 ubiquitin-conjugating enzyme]-L-cysteine + N(6)-ubiquitinyl-[acceptor protein]-L-lysine.</text>
        <dbReference type="EC" id="2.3.2.27"/>
    </reaction>
</comment>
<evidence type="ECO:0000256" key="15">
    <source>
        <dbReference type="PROSITE-ProRule" id="PRU00175"/>
    </source>
</evidence>
<dbReference type="InterPro" id="IPR011016">
    <property type="entry name" value="Znf_RING-CH"/>
</dbReference>
<evidence type="ECO:0000256" key="8">
    <source>
        <dbReference type="ARBA" id="ARBA00022679"/>
    </source>
</evidence>
<keyword evidence="9 16" id="KW-0479">Metal-binding</keyword>
<dbReference type="Proteomes" id="UP000029725">
    <property type="component" value="Unassembled WGS sequence"/>
</dbReference>
<dbReference type="SMART" id="SM01197">
    <property type="entry name" value="FANCL_C"/>
    <property type="match status" value="1"/>
</dbReference>
<dbReference type="InterPro" id="IPR001841">
    <property type="entry name" value="Znf_RING"/>
</dbReference>
<comment type="function">
    <text evidence="16">E3 ubiquitin-protein ligase. Component of the ribosome quality control complex (RQC), a ribosome-associated complex that mediates ubiquitination and extraction of incompletely synthesized nascent chains for proteasomal degradation.</text>
</comment>
<evidence type="ECO:0000256" key="4">
    <source>
        <dbReference type="ARBA" id="ARBA00007997"/>
    </source>
</evidence>
<dbReference type="GO" id="GO:0061630">
    <property type="term" value="F:ubiquitin protein ligase activity"/>
    <property type="evidence" value="ECO:0007669"/>
    <property type="project" value="UniProtKB-UniRule"/>
</dbReference>
<dbReference type="InterPro" id="IPR039804">
    <property type="entry name" value="RING-CH-C4HC3_LTN1"/>
</dbReference>
<dbReference type="AlphaFoldDB" id="A0A098VYZ5"/>
<dbReference type="GO" id="GO:0072344">
    <property type="term" value="P:rescue of stalled ribosome"/>
    <property type="evidence" value="ECO:0007669"/>
    <property type="project" value="UniProtKB-UniRule"/>
</dbReference>
<comment type="similarity">
    <text evidence="4 16">Belongs to the LTN1 family.</text>
</comment>
<dbReference type="Pfam" id="PF23009">
    <property type="entry name" value="UBC_like"/>
    <property type="match status" value="1"/>
</dbReference>
<dbReference type="EC" id="2.3.2.27" evidence="5 16"/>
<evidence type="ECO:0000256" key="1">
    <source>
        <dbReference type="ARBA" id="ARBA00000900"/>
    </source>
</evidence>
<evidence type="ECO:0000256" key="10">
    <source>
        <dbReference type="ARBA" id="ARBA00022737"/>
    </source>
</evidence>
<protein>
    <recommendedName>
        <fullName evidence="6 16">E3 ubiquitin-protein ligase listerin</fullName>
        <ecNumber evidence="5 16">2.3.2.27</ecNumber>
    </recommendedName>
    <alternativeName>
        <fullName evidence="16">RING-type E3 ubiquitin transferase listerin</fullName>
    </alternativeName>
</protein>
<evidence type="ECO:0000259" key="17">
    <source>
        <dbReference type="PROSITE" id="PS50089"/>
    </source>
</evidence>
<gene>
    <name evidence="18" type="ORF">DI09_122p90</name>
</gene>
<dbReference type="RefSeq" id="XP_013239377.1">
    <property type="nucleotide sequence ID" value="XM_013383923.1"/>
</dbReference>
<comment type="subunit">
    <text evidence="16">Component of the ribosome quality control complex (RQC).</text>
</comment>
<dbReference type="CDD" id="cd16491">
    <property type="entry name" value="RING-CH-C4HC3_LTN1"/>
    <property type="match status" value="1"/>
</dbReference>
<comment type="subcellular location">
    <subcellularLocation>
        <location evidence="2">Cytoplasm</location>
        <location evidence="2">Cytosol</location>
    </subcellularLocation>
</comment>
<dbReference type="Gene3D" id="3.30.40.10">
    <property type="entry name" value="Zinc/RING finger domain, C3HC4 (zinc finger)"/>
    <property type="match status" value="1"/>
</dbReference>
<comment type="caution">
    <text evidence="18">The sequence shown here is derived from an EMBL/GenBank/DDBJ whole genome shotgun (WGS) entry which is preliminary data.</text>
</comment>
<keyword evidence="7" id="KW-0963">Cytoplasm</keyword>
<dbReference type="GO" id="GO:0008270">
    <property type="term" value="F:zinc ion binding"/>
    <property type="evidence" value="ECO:0007669"/>
    <property type="project" value="UniProtKB-KW"/>
</dbReference>
<evidence type="ECO:0000256" key="5">
    <source>
        <dbReference type="ARBA" id="ARBA00012483"/>
    </source>
</evidence>
<dbReference type="SUPFAM" id="SSF57850">
    <property type="entry name" value="RING/U-box"/>
    <property type="match status" value="1"/>
</dbReference>
<dbReference type="UniPathway" id="UPA00143"/>
<keyword evidence="13 16" id="KW-0862">Zinc</keyword>
<dbReference type="GO" id="GO:0043023">
    <property type="term" value="F:ribosomal large subunit binding"/>
    <property type="evidence" value="ECO:0007669"/>
    <property type="project" value="TreeGrafter"/>
</dbReference>
<keyword evidence="8 16" id="KW-0808">Transferase</keyword>
<dbReference type="PANTHER" id="PTHR12389:SF0">
    <property type="entry name" value="E3 UBIQUITIN-PROTEIN LIGASE LISTERIN"/>
    <property type="match status" value="1"/>
</dbReference>
<evidence type="ECO:0000256" key="3">
    <source>
        <dbReference type="ARBA" id="ARBA00004906"/>
    </source>
</evidence>
<dbReference type="InterPro" id="IPR054478">
    <property type="entry name" value="LTN1_UBC"/>
</dbReference>
<accession>A0A098VYZ5</accession>
<dbReference type="EMBL" id="JMKJ01000025">
    <property type="protein sequence ID" value="KGG52941.1"/>
    <property type="molecule type" value="Genomic_DNA"/>
</dbReference>
<dbReference type="GO" id="GO:1990116">
    <property type="term" value="P:ribosome-associated ubiquitin-dependent protein catabolic process"/>
    <property type="evidence" value="ECO:0007669"/>
    <property type="project" value="UniProtKB-UniRule"/>
</dbReference>
<evidence type="ECO:0000256" key="9">
    <source>
        <dbReference type="ARBA" id="ARBA00022723"/>
    </source>
</evidence>
<dbReference type="Pfam" id="PF13639">
    <property type="entry name" value="zf-RING_2"/>
    <property type="match status" value="1"/>
</dbReference>
<sequence length="514" mass="58409">MLKRDPVTLLITDGIDWLKSEVLAFYRGIIQNIMMSRESFHLLPIFMDFLTCYFLSDVDFIGAACNVFSFALSLIPDQENLQFTYSLSLFFSNLVKILNQHSPVEAKSIGGIYFSSPVWKSLLQFCFGKDFRTRGKKECLILLFNMLACSINNLQDLLISSVELFYPQPRRMDILEYGNEAYLEILNVCLLEMLFLASLPPAALDHLVPDDSFWFENILHAFYLLFGQCNLDEFSTSINCYSPDCYDLSSIYLIDGNSSENTVHNDHALRSLYIHSLYSLLASHPLKVRTWWTQSTAHSSVPETLFDKKSWTNLLATFDRFVCTRFSQKLIKREIELLRAPASKKRLSPLELNLLHSSISSSILVRLPLGEENAFLEMTLIFPQSYPLNSIVVQQTGKRVGVSEAVWRKWLLSTQILISGSTSMLSLATANTPPLIVSCSSTILEALVLWKKNAEARFSGIEECIICYSIFQPIDFSLPSKGCPSCKHKFHSSCLIKWFKTSGNSTCPLCRAYI</sequence>
<evidence type="ECO:0000256" key="2">
    <source>
        <dbReference type="ARBA" id="ARBA00004514"/>
    </source>
</evidence>
<dbReference type="InterPro" id="IPR013083">
    <property type="entry name" value="Znf_RING/FYVE/PHD"/>
</dbReference>
<evidence type="ECO:0000256" key="16">
    <source>
        <dbReference type="RuleBase" id="RU367090"/>
    </source>
</evidence>
<dbReference type="FunFam" id="3.30.40.10:FF:000038">
    <property type="entry name" value="E3 ubiquitin-protein ligase listerin"/>
    <property type="match status" value="1"/>
</dbReference>
<evidence type="ECO:0000256" key="7">
    <source>
        <dbReference type="ARBA" id="ARBA00022490"/>
    </source>
</evidence>
<keyword evidence="19" id="KW-1185">Reference proteome</keyword>
<evidence type="ECO:0000256" key="14">
    <source>
        <dbReference type="ARBA" id="ARBA00055150"/>
    </source>
</evidence>
<evidence type="ECO:0000256" key="13">
    <source>
        <dbReference type="ARBA" id="ARBA00022833"/>
    </source>
</evidence>
<dbReference type="InterPro" id="IPR039795">
    <property type="entry name" value="LTN1/Rkr1"/>
</dbReference>
<name>A0A098VYZ5_9MICR</name>
<organism evidence="18 19">
    <name type="scientific">Mitosporidium daphniae</name>
    <dbReference type="NCBI Taxonomy" id="1485682"/>
    <lineage>
        <taxon>Eukaryota</taxon>
        <taxon>Fungi</taxon>
        <taxon>Fungi incertae sedis</taxon>
        <taxon>Microsporidia</taxon>
        <taxon>Mitosporidium</taxon>
    </lineage>
</organism>
<keyword evidence="11 15" id="KW-0863">Zinc-finger</keyword>
<dbReference type="GO" id="GO:0005829">
    <property type="term" value="C:cytosol"/>
    <property type="evidence" value="ECO:0007669"/>
    <property type="project" value="UniProtKB-SubCell"/>
</dbReference>
<dbReference type="VEuPathDB" id="MicrosporidiaDB:DI09_122p90"/>
<evidence type="ECO:0000256" key="6">
    <source>
        <dbReference type="ARBA" id="ARBA00017157"/>
    </source>
</evidence>
<proteinExistence type="inferred from homology"/>
<dbReference type="HOGENOM" id="CLU_530053_0_0_1"/>
<dbReference type="GO" id="GO:0016567">
    <property type="term" value="P:protein ubiquitination"/>
    <property type="evidence" value="ECO:0007669"/>
    <property type="project" value="UniProtKB-UniPathway"/>
</dbReference>
<feature type="domain" description="RING-type" evidence="17">
    <location>
        <begin position="464"/>
        <end position="511"/>
    </location>
</feature>
<comment type="pathway">
    <text evidence="3 16">Protein modification; protein ubiquitination.</text>
</comment>
<keyword evidence="10" id="KW-0677">Repeat</keyword>
<reference evidence="18 19" key="1">
    <citation type="submission" date="2014-04" db="EMBL/GenBank/DDBJ databases">
        <title>A new species of microsporidia sheds light on the evolution of extreme parasitism.</title>
        <authorList>
            <person name="Haag K.L."/>
            <person name="James T.Y."/>
            <person name="Larsson R."/>
            <person name="Schaer T.M."/>
            <person name="Refardt D."/>
            <person name="Pombert J.-F."/>
            <person name="Ebert D."/>
        </authorList>
    </citation>
    <scope>NUCLEOTIDE SEQUENCE [LARGE SCALE GENOMIC DNA]</scope>
    <source>
        <strain evidence="18 19">UGP3</strain>
        <tissue evidence="18">Spores</tissue>
    </source>
</reference>
<dbReference type="GO" id="GO:1990112">
    <property type="term" value="C:RQC complex"/>
    <property type="evidence" value="ECO:0007669"/>
    <property type="project" value="UniProtKB-UniRule"/>
</dbReference>
<dbReference type="PANTHER" id="PTHR12389">
    <property type="entry name" value="ZINC FINGER PROTEIN 294"/>
    <property type="match status" value="1"/>
</dbReference>
<comment type="function">
    <text evidence="14">E3 ubiquitin-protein ligase component of the ribosome quality control complex (RQC), a ribosome-associated complex that mediates ubiquitination and extraction of incompletely synthesized nascent chains for proteasomal degradation. Mediates ubiquitination of proteins derived from mRNAs lacking stop codons (non-stop proteins) and other translation arrest products induced by poly-lysine sequences and tandem rare codons. Ubiquitination leads to CDC48 recruitment for extraction and degradation of the incomplete translation product. May indirectly play a role in chromatin function and transcription.</text>
</comment>
<dbReference type="SMART" id="SM00744">
    <property type="entry name" value="RINGv"/>
    <property type="match status" value="1"/>
</dbReference>
<evidence type="ECO:0000313" key="18">
    <source>
        <dbReference type="EMBL" id="KGG52941.1"/>
    </source>
</evidence>
<keyword evidence="12 16" id="KW-0833">Ubl conjugation pathway</keyword>
<dbReference type="OrthoDB" id="6108at2759"/>
<evidence type="ECO:0000313" key="19">
    <source>
        <dbReference type="Proteomes" id="UP000029725"/>
    </source>
</evidence>
<dbReference type="GeneID" id="25258181"/>
<evidence type="ECO:0000256" key="12">
    <source>
        <dbReference type="ARBA" id="ARBA00022786"/>
    </source>
</evidence>
<dbReference type="PROSITE" id="PS50089">
    <property type="entry name" value="ZF_RING_2"/>
    <property type="match status" value="1"/>
</dbReference>
<evidence type="ECO:0000256" key="11">
    <source>
        <dbReference type="ARBA" id="ARBA00022771"/>
    </source>
</evidence>